<sequence>MVNKAMLVEHKRRQLEEQGHASGAQAPSTGGEEEEDGLPRTWKQYTPSCC</sequence>
<dbReference type="EMBL" id="GBRH01237348">
    <property type="protein sequence ID" value="JAD60547.1"/>
    <property type="molecule type" value="Transcribed_RNA"/>
</dbReference>
<protein>
    <submittedName>
        <fullName evidence="2">Uncharacterized protein</fullName>
    </submittedName>
</protein>
<reference evidence="2" key="1">
    <citation type="submission" date="2014-09" db="EMBL/GenBank/DDBJ databases">
        <authorList>
            <person name="Magalhaes I.L.F."/>
            <person name="Oliveira U."/>
            <person name="Santos F.R."/>
            <person name="Vidigal T.H.D.A."/>
            <person name="Brescovit A.D."/>
            <person name="Santos A.J."/>
        </authorList>
    </citation>
    <scope>NUCLEOTIDE SEQUENCE</scope>
    <source>
        <tissue evidence="2">Shoot tissue taken approximately 20 cm above the soil surface</tissue>
    </source>
</reference>
<evidence type="ECO:0000313" key="2">
    <source>
        <dbReference type="EMBL" id="JAD60547.1"/>
    </source>
</evidence>
<accession>A0A0A9BMQ4</accession>
<proteinExistence type="predicted"/>
<reference evidence="2" key="2">
    <citation type="journal article" date="2015" name="Data Brief">
        <title>Shoot transcriptome of the giant reed, Arundo donax.</title>
        <authorList>
            <person name="Barrero R.A."/>
            <person name="Guerrero F.D."/>
            <person name="Moolhuijzen P."/>
            <person name="Goolsby J.A."/>
            <person name="Tidwell J."/>
            <person name="Bellgard S.E."/>
            <person name="Bellgard M.I."/>
        </authorList>
    </citation>
    <scope>NUCLEOTIDE SEQUENCE</scope>
    <source>
        <tissue evidence="2">Shoot tissue taken approximately 20 cm above the soil surface</tissue>
    </source>
</reference>
<evidence type="ECO:0000256" key="1">
    <source>
        <dbReference type="SAM" id="MobiDB-lite"/>
    </source>
</evidence>
<dbReference type="AlphaFoldDB" id="A0A0A9BMQ4"/>
<organism evidence="2">
    <name type="scientific">Arundo donax</name>
    <name type="common">Giant reed</name>
    <name type="synonym">Donax arundinaceus</name>
    <dbReference type="NCBI Taxonomy" id="35708"/>
    <lineage>
        <taxon>Eukaryota</taxon>
        <taxon>Viridiplantae</taxon>
        <taxon>Streptophyta</taxon>
        <taxon>Embryophyta</taxon>
        <taxon>Tracheophyta</taxon>
        <taxon>Spermatophyta</taxon>
        <taxon>Magnoliopsida</taxon>
        <taxon>Liliopsida</taxon>
        <taxon>Poales</taxon>
        <taxon>Poaceae</taxon>
        <taxon>PACMAD clade</taxon>
        <taxon>Arundinoideae</taxon>
        <taxon>Arundineae</taxon>
        <taxon>Arundo</taxon>
    </lineage>
</organism>
<feature type="region of interest" description="Disordered" evidence="1">
    <location>
        <begin position="1"/>
        <end position="50"/>
    </location>
</feature>
<name>A0A0A9BMQ4_ARUDO</name>